<dbReference type="PANTHER" id="PTHR35868:SF4">
    <property type="entry name" value="DUF2804 DOMAIN-CONTAINING PROTEIN"/>
    <property type="match status" value="1"/>
</dbReference>
<organism evidence="1 2">
    <name type="scientific">Paraconexibacter antarcticus</name>
    <dbReference type="NCBI Taxonomy" id="2949664"/>
    <lineage>
        <taxon>Bacteria</taxon>
        <taxon>Bacillati</taxon>
        <taxon>Actinomycetota</taxon>
        <taxon>Thermoleophilia</taxon>
        <taxon>Solirubrobacterales</taxon>
        <taxon>Paraconexibacteraceae</taxon>
        <taxon>Paraconexibacter</taxon>
    </lineage>
</organism>
<evidence type="ECO:0000313" key="2">
    <source>
        <dbReference type="Proteomes" id="UP001056035"/>
    </source>
</evidence>
<accession>A0ABY5DWR0</accession>
<protein>
    <submittedName>
        <fullName evidence="1">DUF2804 domain-containing protein</fullName>
    </submittedName>
</protein>
<keyword evidence="2" id="KW-1185">Reference proteome</keyword>
<gene>
    <name evidence="1" type="ORF">NBH00_05740</name>
</gene>
<sequence length="288" mass="30825">MPIKAPAVRADGTFPAAGRPFPPDRMPLLRAGRPRKRWRYVGLYSEDVMLCVGRVDVGGVPQAFWAVWDRGAGVLHERTAFGTRGVLVGGPGDRLGRVRVRARGVEIDLRLEPGGDAVDVCSPHGRAWIWTRKTPMRASGTVRAGGRARHVRGLALVDDSAGHHARRTDWEWSAGTGTLADGRTALWNVVTGIHDGPTVSERTVWIGGRAHALGPVGFALALDGVAFAEGGALAFTAEGVRARRDGLGPVRSDYVQPFGTFTGSVPGPTGPLELTSGFGVMERHHARW</sequence>
<dbReference type="Proteomes" id="UP001056035">
    <property type="component" value="Chromosome"/>
</dbReference>
<dbReference type="Pfam" id="PF10974">
    <property type="entry name" value="DUF2804"/>
    <property type="match status" value="1"/>
</dbReference>
<name>A0ABY5DWR0_9ACTN</name>
<dbReference type="EMBL" id="CP098502">
    <property type="protein sequence ID" value="UTI65713.1"/>
    <property type="molecule type" value="Genomic_DNA"/>
</dbReference>
<proteinExistence type="predicted"/>
<reference evidence="1 2" key="1">
    <citation type="submission" date="2022-06" db="EMBL/GenBank/DDBJ databases">
        <title>Paraconexibacter antarcticus.</title>
        <authorList>
            <person name="Kim C.S."/>
        </authorList>
    </citation>
    <scope>NUCLEOTIDE SEQUENCE [LARGE SCALE GENOMIC DNA]</scope>
    <source>
        <strain evidence="1 2">02-257</strain>
    </source>
</reference>
<dbReference type="RefSeq" id="WP_254572392.1">
    <property type="nucleotide sequence ID" value="NZ_CP098502.1"/>
</dbReference>
<dbReference type="InterPro" id="IPR021243">
    <property type="entry name" value="DUF2804"/>
</dbReference>
<dbReference type="SUPFAM" id="SSF159245">
    <property type="entry name" value="AttH-like"/>
    <property type="match status" value="1"/>
</dbReference>
<dbReference type="PANTHER" id="PTHR35868">
    <property type="entry name" value="DUF2804 DOMAIN-CONTAINING PROTEIN-RELATED"/>
    <property type="match status" value="1"/>
</dbReference>
<evidence type="ECO:0000313" key="1">
    <source>
        <dbReference type="EMBL" id="UTI65713.1"/>
    </source>
</evidence>